<evidence type="ECO:0000256" key="6">
    <source>
        <dbReference type="ARBA" id="ARBA00023136"/>
    </source>
</evidence>
<evidence type="ECO:0000256" key="5">
    <source>
        <dbReference type="ARBA" id="ARBA00022989"/>
    </source>
</evidence>
<gene>
    <name evidence="9" type="ORF">EMQ25_04195</name>
</gene>
<dbReference type="Proteomes" id="UP000281547">
    <property type="component" value="Unassembled WGS sequence"/>
</dbReference>
<accession>A0A433XM39</accession>
<evidence type="ECO:0000256" key="3">
    <source>
        <dbReference type="ARBA" id="ARBA00022475"/>
    </source>
</evidence>
<evidence type="ECO:0000256" key="4">
    <source>
        <dbReference type="ARBA" id="ARBA00022692"/>
    </source>
</evidence>
<dbReference type="InterPro" id="IPR050366">
    <property type="entry name" value="BP-dependent_transpt_permease"/>
</dbReference>
<feature type="transmembrane region" description="Helical" evidence="7">
    <location>
        <begin position="122"/>
        <end position="150"/>
    </location>
</feature>
<evidence type="ECO:0000259" key="8">
    <source>
        <dbReference type="PROSITE" id="PS50928"/>
    </source>
</evidence>
<protein>
    <submittedName>
        <fullName evidence="9">ABC transporter permease</fullName>
    </submittedName>
</protein>
<sequence length="281" mass="29805">MSAIPAIAAAPIGRRVSTLRTAAAAALVVLAIPAIALLSGRAGIAPDFAARLLPPALAHPFGTDPLGRDMLFRTIKGLALSLQVGLVASLLSVLIATALALLGATSRWADEVVGFLVETVMGLPHIVLLILIAFALGGGTGAVIVAVAVTHWPRLTRILRAEILQLRSADYVRISRRFGKSWFWIGRRHMLPHLLPQMLVGLLLLFPHAILHEAALSFLGFGIEPARPAIGILLNEAMGYLLAGRWWLGLFPGLCLVGLVLCFDAIGNGARAMLDPRASED</sequence>
<dbReference type="EMBL" id="RZNJ01000001">
    <property type="protein sequence ID" value="RUT35152.1"/>
    <property type="molecule type" value="Genomic_DNA"/>
</dbReference>
<comment type="similarity">
    <text evidence="7">Belongs to the binding-protein-dependent transport system permease family.</text>
</comment>
<feature type="domain" description="ABC transmembrane type-1" evidence="8">
    <location>
        <begin position="78"/>
        <end position="267"/>
    </location>
</feature>
<dbReference type="CDD" id="cd06261">
    <property type="entry name" value="TM_PBP2"/>
    <property type="match status" value="1"/>
</dbReference>
<keyword evidence="4 7" id="KW-0812">Transmembrane</keyword>
<dbReference type="PANTHER" id="PTHR43386:SF23">
    <property type="entry name" value="ABC TRANSPORTER"/>
    <property type="match status" value="1"/>
</dbReference>
<dbReference type="GO" id="GO:0055085">
    <property type="term" value="P:transmembrane transport"/>
    <property type="evidence" value="ECO:0007669"/>
    <property type="project" value="InterPro"/>
</dbReference>
<keyword evidence="5 7" id="KW-1133">Transmembrane helix</keyword>
<feature type="transmembrane region" description="Helical" evidence="7">
    <location>
        <begin position="246"/>
        <end position="267"/>
    </location>
</feature>
<organism evidence="9 10">
    <name type="scientific">Arsenicitalea aurantiaca</name>
    <dbReference type="NCBI Taxonomy" id="1783274"/>
    <lineage>
        <taxon>Bacteria</taxon>
        <taxon>Pseudomonadati</taxon>
        <taxon>Pseudomonadota</taxon>
        <taxon>Alphaproteobacteria</taxon>
        <taxon>Hyphomicrobiales</taxon>
        <taxon>Devosiaceae</taxon>
        <taxon>Arsenicitalea</taxon>
    </lineage>
</organism>
<feature type="transmembrane region" description="Helical" evidence="7">
    <location>
        <begin position="22"/>
        <end position="44"/>
    </location>
</feature>
<keyword evidence="2 7" id="KW-0813">Transport</keyword>
<proteinExistence type="inferred from homology"/>
<name>A0A433XM39_9HYPH</name>
<evidence type="ECO:0000256" key="1">
    <source>
        <dbReference type="ARBA" id="ARBA00004651"/>
    </source>
</evidence>
<dbReference type="PANTHER" id="PTHR43386">
    <property type="entry name" value="OLIGOPEPTIDE TRANSPORT SYSTEM PERMEASE PROTEIN APPC"/>
    <property type="match status" value="1"/>
</dbReference>
<dbReference type="SUPFAM" id="SSF161098">
    <property type="entry name" value="MetI-like"/>
    <property type="match status" value="1"/>
</dbReference>
<evidence type="ECO:0000256" key="7">
    <source>
        <dbReference type="RuleBase" id="RU363032"/>
    </source>
</evidence>
<dbReference type="OrthoDB" id="9783218at2"/>
<keyword evidence="10" id="KW-1185">Reference proteome</keyword>
<dbReference type="PROSITE" id="PS50928">
    <property type="entry name" value="ABC_TM1"/>
    <property type="match status" value="1"/>
</dbReference>
<evidence type="ECO:0000256" key="2">
    <source>
        <dbReference type="ARBA" id="ARBA00022448"/>
    </source>
</evidence>
<dbReference type="InterPro" id="IPR000515">
    <property type="entry name" value="MetI-like"/>
</dbReference>
<comment type="subcellular location">
    <subcellularLocation>
        <location evidence="1 7">Cell membrane</location>
        <topology evidence="1 7">Multi-pass membrane protein</topology>
    </subcellularLocation>
</comment>
<dbReference type="RefSeq" id="WP_127187272.1">
    <property type="nucleotide sequence ID" value="NZ_RZNJ01000001.1"/>
</dbReference>
<dbReference type="GO" id="GO:0005886">
    <property type="term" value="C:plasma membrane"/>
    <property type="evidence" value="ECO:0007669"/>
    <property type="project" value="UniProtKB-SubCell"/>
</dbReference>
<keyword evidence="3" id="KW-1003">Cell membrane</keyword>
<feature type="transmembrane region" description="Helical" evidence="7">
    <location>
        <begin position="78"/>
        <end position="102"/>
    </location>
</feature>
<reference evidence="9 10" key="1">
    <citation type="journal article" date="2016" name="Int. J. Syst. Evol. Microbiol.">
        <title>Arsenicitalea aurantiaca gen. nov., sp. nov., a new member of the family Hyphomicrobiaceae, isolated from high-arsenic sediment.</title>
        <authorList>
            <person name="Mu Y."/>
            <person name="Zhou L."/>
            <person name="Zeng X.C."/>
            <person name="Liu L."/>
            <person name="Pan Y."/>
            <person name="Chen X."/>
            <person name="Wang J."/>
            <person name="Li S."/>
            <person name="Li W.J."/>
            <person name="Wang Y."/>
        </authorList>
    </citation>
    <scope>NUCLEOTIDE SEQUENCE [LARGE SCALE GENOMIC DNA]</scope>
    <source>
        <strain evidence="9 10">42-50</strain>
    </source>
</reference>
<dbReference type="InterPro" id="IPR035906">
    <property type="entry name" value="MetI-like_sf"/>
</dbReference>
<evidence type="ECO:0000313" key="10">
    <source>
        <dbReference type="Proteomes" id="UP000281547"/>
    </source>
</evidence>
<dbReference type="Gene3D" id="1.10.3720.10">
    <property type="entry name" value="MetI-like"/>
    <property type="match status" value="1"/>
</dbReference>
<comment type="caution">
    <text evidence="9">The sequence shown here is derived from an EMBL/GenBank/DDBJ whole genome shotgun (WGS) entry which is preliminary data.</text>
</comment>
<evidence type="ECO:0000313" key="9">
    <source>
        <dbReference type="EMBL" id="RUT35152.1"/>
    </source>
</evidence>
<dbReference type="AlphaFoldDB" id="A0A433XM39"/>
<dbReference type="Pfam" id="PF00528">
    <property type="entry name" value="BPD_transp_1"/>
    <property type="match status" value="1"/>
</dbReference>
<feature type="transmembrane region" description="Helical" evidence="7">
    <location>
        <begin position="190"/>
        <end position="211"/>
    </location>
</feature>
<keyword evidence="6 7" id="KW-0472">Membrane</keyword>